<proteinExistence type="predicted"/>
<protein>
    <submittedName>
        <fullName evidence="1">Uncharacterized protein</fullName>
    </submittedName>
</protein>
<dbReference type="Proteomes" id="UP000593741">
    <property type="component" value="Genome"/>
</dbReference>
<evidence type="ECO:0000313" key="1">
    <source>
        <dbReference type="EMBL" id="QOR56886.1"/>
    </source>
</evidence>
<dbReference type="KEGG" id="vg:65130805"/>
<evidence type="ECO:0000313" key="2">
    <source>
        <dbReference type="Proteomes" id="UP000593741"/>
    </source>
</evidence>
<name>A0A7M1RRI3_9CAUD</name>
<accession>A0A7M1RRI3</accession>
<dbReference type="RefSeq" id="YP_010112338.1">
    <property type="nucleotide sequence ID" value="NC_055890.1"/>
</dbReference>
<reference evidence="1 2" key="1">
    <citation type="submission" date="2020-07" db="EMBL/GenBank/DDBJ databases">
        <title>Taxonomic proposal: Crassvirales, a new order of highly abundant and diverse bacterial viruses.</title>
        <authorList>
            <person name="Shkoporov A.N."/>
            <person name="Stockdale S.R."/>
            <person name="Guerin E."/>
            <person name="Ross R.P."/>
            <person name="Hill C."/>
        </authorList>
    </citation>
    <scope>NUCLEOTIDE SEQUENCE [LARGE SCALE GENOMIC DNA]</scope>
</reference>
<dbReference type="EMBL" id="MT774397">
    <property type="protein sequence ID" value="QOR56886.1"/>
    <property type="molecule type" value="Genomic_DNA"/>
</dbReference>
<organism evidence="1 2">
    <name type="scientific">uncultured phage cr56_1</name>
    <dbReference type="NCBI Taxonomy" id="2772081"/>
    <lineage>
        <taxon>Viruses</taxon>
        <taxon>Duplodnaviria</taxon>
        <taxon>Heunggongvirae</taxon>
        <taxon>Uroviricota</taxon>
        <taxon>Caudoviricetes</taxon>
        <taxon>Crassvirales</taxon>
        <taxon>Suoliviridae</taxon>
        <taxon>Loutivirinae</taxon>
        <taxon>Buchavirus</taxon>
        <taxon>Buchavirus faecalis</taxon>
    </lineage>
</organism>
<dbReference type="GeneID" id="65130805"/>
<keyword evidence="2" id="KW-1185">Reference proteome</keyword>
<sequence>MEKILIKGSRIVVYDTDTNSIGYCSPTYAYSNEMYSPQKNGQVITLTQIIDVNAGDIIIPLRYYSNKEHKEMTEVMVITDKVAAYDLNKAIEKMKYHIEYKEEKNESC</sequence>